<dbReference type="AlphaFoldDB" id="A0AAE9ACR0"/>
<dbReference type="GO" id="GO:0008528">
    <property type="term" value="F:G protein-coupled peptide receptor activity"/>
    <property type="evidence" value="ECO:0007669"/>
    <property type="project" value="InterPro"/>
</dbReference>
<keyword evidence="1" id="KW-0812">Transmembrane</keyword>
<feature type="transmembrane region" description="Helical" evidence="1">
    <location>
        <begin position="264"/>
        <end position="284"/>
    </location>
</feature>
<reference evidence="2 3" key="1">
    <citation type="submission" date="2022-02" db="EMBL/GenBank/DDBJ databases">
        <title>Chromosome-level reference genomes for two strains of Caenorhabditis briggsae: an improved platform for comparative genomics.</title>
        <authorList>
            <person name="Stevens L."/>
            <person name="Andersen E.C."/>
        </authorList>
    </citation>
    <scope>NUCLEOTIDE SEQUENCE [LARGE SCALE GENOMIC DNA]</scope>
    <source>
        <strain evidence="2">QX1410_ONT</strain>
        <tissue evidence="2">Whole-organism</tissue>
    </source>
</reference>
<dbReference type="Proteomes" id="UP000827892">
    <property type="component" value="Chromosome V"/>
</dbReference>
<feature type="transmembrane region" description="Helical" evidence="1">
    <location>
        <begin position="20"/>
        <end position="45"/>
    </location>
</feature>
<organism evidence="2 3">
    <name type="scientific">Caenorhabditis briggsae</name>
    <dbReference type="NCBI Taxonomy" id="6238"/>
    <lineage>
        <taxon>Eukaryota</taxon>
        <taxon>Metazoa</taxon>
        <taxon>Ecdysozoa</taxon>
        <taxon>Nematoda</taxon>
        <taxon>Chromadorea</taxon>
        <taxon>Rhabditida</taxon>
        <taxon>Rhabditina</taxon>
        <taxon>Rhabditomorpha</taxon>
        <taxon>Rhabditoidea</taxon>
        <taxon>Rhabditidae</taxon>
        <taxon>Peloderinae</taxon>
        <taxon>Caenorhabditis</taxon>
    </lineage>
</organism>
<sequence>MSMEAKMYSYPPTTVTSNLVIVVGGYEYIFASIDLFVNIFHVYILSRRQMRTSSMNSILLGIAMADMAFPIIAIKKKIRIWIVGTGECIPPESILEQNINWLLYTLRDDFRRCSTWLGLMLAAVRTVAVRNSMNHSCPGYNPSYFVPNVIFQERDFYKASDGLFRNINLIIGGGIGKILPCILFPTLTIILIRELKKARLAREKAKKESIGGKRKELTTRLVIYMTVSFFAIEFPIGICFWVEAASSAFNEKSVATSIIQLLNMIYVVMTLSHFSICFFMSSQYRTTVKSIFQRENSIKNQTMSVVSVMQNARSGNSSNM</sequence>
<feature type="transmembrane region" description="Helical" evidence="1">
    <location>
        <begin position="221"/>
        <end position="244"/>
    </location>
</feature>
<name>A0AAE9ACR0_CAEBR</name>
<keyword evidence="1" id="KW-0472">Membrane</keyword>
<accession>A0AAE9ACR0</accession>
<protein>
    <recommendedName>
        <fullName evidence="4">G-protein coupled receptors family 1 profile domain-containing protein</fullName>
    </recommendedName>
</protein>
<feature type="transmembrane region" description="Helical" evidence="1">
    <location>
        <begin position="167"/>
        <end position="192"/>
    </location>
</feature>
<dbReference type="Gene3D" id="1.20.1070.10">
    <property type="entry name" value="Rhodopsin 7-helix transmembrane proteins"/>
    <property type="match status" value="1"/>
</dbReference>
<dbReference type="PANTHER" id="PTHR22751:SF73">
    <property type="entry name" value="G-PROTEIN COUPLED RECEPTORS FAMILY 1 PROFILE DOMAIN-CONTAINING PROTEIN"/>
    <property type="match status" value="1"/>
</dbReference>
<keyword evidence="1" id="KW-1133">Transmembrane helix</keyword>
<dbReference type="Pfam" id="PF10324">
    <property type="entry name" value="7TM_GPCR_Srw"/>
    <property type="match status" value="1"/>
</dbReference>
<evidence type="ECO:0008006" key="4">
    <source>
        <dbReference type="Google" id="ProtNLM"/>
    </source>
</evidence>
<proteinExistence type="predicted"/>
<evidence type="ECO:0000313" key="2">
    <source>
        <dbReference type="EMBL" id="ULT92126.1"/>
    </source>
</evidence>
<feature type="transmembrane region" description="Helical" evidence="1">
    <location>
        <begin position="57"/>
        <end position="74"/>
    </location>
</feature>
<evidence type="ECO:0000313" key="3">
    <source>
        <dbReference type="Proteomes" id="UP000827892"/>
    </source>
</evidence>
<gene>
    <name evidence="2" type="ORF">L3Y34_009682</name>
</gene>
<dbReference type="EMBL" id="CP090895">
    <property type="protein sequence ID" value="ULT92126.1"/>
    <property type="molecule type" value="Genomic_DNA"/>
</dbReference>
<dbReference type="SUPFAM" id="SSF81321">
    <property type="entry name" value="Family A G protein-coupled receptor-like"/>
    <property type="match status" value="1"/>
</dbReference>
<dbReference type="InterPro" id="IPR019427">
    <property type="entry name" value="7TM_GPCR_serpentine_rcpt_Srw"/>
</dbReference>
<evidence type="ECO:0000256" key="1">
    <source>
        <dbReference type="SAM" id="Phobius"/>
    </source>
</evidence>
<dbReference type="PANTHER" id="PTHR22751">
    <property type="entry name" value="G-PROTEIN COUPLED RECEPTOR-RELATED"/>
    <property type="match status" value="1"/>
</dbReference>